<evidence type="ECO:0000313" key="4">
    <source>
        <dbReference type="Proteomes" id="UP001143328"/>
    </source>
</evidence>
<comment type="similarity">
    <text evidence="1">Belongs to the RelE toxin family.</text>
</comment>
<dbReference type="InterPro" id="IPR051803">
    <property type="entry name" value="TA_system_RelE-like_toxin"/>
</dbReference>
<accession>A0A9W6NEJ3</accession>
<comment type="caution">
    <text evidence="3">The sequence shown here is derived from an EMBL/GenBank/DDBJ whole genome shotgun (WGS) entry which is preliminary data.</text>
</comment>
<proteinExistence type="inferred from homology"/>
<sequence length="94" mass="11097">MRIEWLRKALKNLDSEATYIAEHNPQAASDFVQAVMADVQRLAEFPSMGREGRLPGTREWPMVNHPFLIPYRVRDGRLQVLRVFHTRRQPPENW</sequence>
<organism evidence="3 4">
    <name type="scientific">Pseudomonas turukhanskensis</name>
    <dbReference type="NCBI Taxonomy" id="1806536"/>
    <lineage>
        <taxon>Bacteria</taxon>
        <taxon>Pseudomonadati</taxon>
        <taxon>Pseudomonadota</taxon>
        <taxon>Gammaproteobacteria</taxon>
        <taxon>Pseudomonadales</taxon>
        <taxon>Pseudomonadaceae</taxon>
        <taxon>Pseudomonas</taxon>
    </lineage>
</organism>
<dbReference type="Pfam" id="PF05016">
    <property type="entry name" value="ParE_toxin"/>
    <property type="match status" value="1"/>
</dbReference>
<dbReference type="InterPro" id="IPR035093">
    <property type="entry name" value="RelE/ParE_toxin_dom_sf"/>
</dbReference>
<dbReference type="EMBL" id="BSFN01000004">
    <property type="protein sequence ID" value="GLK88749.1"/>
    <property type="molecule type" value="Genomic_DNA"/>
</dbReference>
<evidence type="ECO:0000313" key="3">
    <source>
        <dbReference type="EMBL" id="GLK88749.1"/>
    </source>
</evidence>
<dbReference type="PANTHER" id="PTHR33755">
    <property type="entry name" value="TOXIN PARE1-RELATED"/>
    <property type="match status" value="1"/>
</dbReference>
<dbReference type="Proteomes" id="UP001143328">
    <property type="component" value="Unassembled WGS sequence"/>
</dbReference>
<name>A0A9W6NEJ3_9PSED</name>
<keyword evidence="4" id="KW-1185">Reference proteome</keyword>
<dbReference type="InterPro" id="IPR007712">
    <property type="entry name" value="RelE/ParE_toxin"/>
</dbReference>
<dbReference type="AlphaFoldDB" id="A0A9W6NEJ3"/>
<evidence type="ECO:0000256" key="1">
    <source>
        <dbReference type="ARBA" id="ARBA00006226"/>
    </source>
</evidence>
<reference evidence="3" key="2">
    <citation type="submission" date="2023-01" db="EMBL/GenBank/DDBJ databases">
        <authorList>
            <person name="Sun Q."/>
            <person name="Evtushenko L."/>
        </authorList>
    </citation>
    <scope>NUCLEOTIDE SEQUENCE</scope>
    <source>
        <strain evidence="3">VKM B-2935</strain>
    </source>
</reference>
<protein>
    <submittedName>
        <fullName evidence="3">Plasmid stabilization protein</fullName>
    </submittedName>
</protein>
<dbReference type="RefSeq" id="WP_271194967.1">
    <property type="nucleotide sequence ID" value="NZ_BSFN01000004.1"/>
</dbReference>
<dbReference type="Gene3D" id="3.30.2310.20">
    <property type="entry name" value="RelE-like"/>
    <property type="match status" value="1"/>
</dbReference>
<evidence type="ECO:0000256" key="2">
    <source>
        <dbReference type="ARBA" id="ARBA00022649"/>
    </source>
</evidence>
<keyword evidence="2" id="KW-1277">Toxin-antitoxin system</keyword>
<reference evidence="3" key="1">
    <citation type="journal article" date="2014" name="Int. J. Syst. Evol. Microbiol.">
        <title>Complete genome sequence of Corynebacterium casei LMG S-19264T (=DSM 44701T), isolated from a smear-ripened cheese.</title>
        <authorList>
            <consortium name="US DOE Joint Genome Institute (JGI-PGF)"/>
            <person name="Walter F."/>
            <person name="Albersmeier A."/>
            <person name="Kalinowski J."/>
            <person name="Ruckert C."/>
        </authorList>
    </citation>
    <scope>NUCLEOTIDE SEQUENCE</scope>
    <source>
        <strain evidence="3">VKM B-2935</strain>
    </source>
</reference>
<gene>
    <name evidence="3" type="ORF">GCM10017655_18110</name>
</gene>